<dbReference type="Pfam" id="PF13563">
    <property type="entry name" value="2_5_RNA_ligase2"/>
    <property type="match status" value="1"/>
</dbReference>
<evidence type="ECO:0000313" key="2">
    <source>
        <dbReference type="EMBL" id="REE98262.1"/>
    </source>
</evidence>
<sequence>MACDDRLTEGRREGPGEEAPRAGPRTIGVAIPIPDPYGAELQHWREAFGDPMAGSIPTHVTLLPPTEVDGDLLGRIDEHLRRVAEDGREFPIVLSGTATFRPVSPVVFVAIADGIGSCERVEARVRSGPLARELQFPYHPHVTVAHDLSEEILDRAFKELAHYRAEFTVWGFSLYEHGPDEVWRPLRNYPFGAGGAGPHQEGERPLG</sequence>
<keyword evidence="2" id="KW-0436">Ligase</keyword>
<dbReference type="PANTHER" id="PTHR40037">
    <property type="entry name" value="PHOSPHOESTERASE YJCG-RELATED"/>
    <property type="match status" value="1"/>
</dbReference>
<gene>
    <name evidence="2" type="ORF">DFJ69_3746</name>
</gene>
<evidence type="ECO:0000256" key="1">
    <source>
        <dbReference type="SAM" id="MobiDB-lite"/>
    </source>
</evidence>
<keyword evidence="3" id="KW-1185">Reference proteome</keyword>
<dbReference type="EMBL" id="QTTT01000001">
    <property type="protein sequence ID" value="REE98262.1"/>
    <property type="molecule type" value="Genomic_DNA"/>
</dbReference>
<dbReference type="PANTHER" id="PTHR40037:SF1">
    <property type="entry name" value="PHOSPHOESTERASE SAOUHSC_00951-RELATED"/>
    <property type="match status" value="1"/>
</dbReference>
<proteinExistence type="predicted"/>
<name>A0A3D9SQM4_9ACTN</name>
<evidence type="ECO:0000313" key="3">
    <source>
        <dbReference type="Proteomes" id="UP000256661"/>
    </source>
</evidence>
<dbReference type="SUPFAM" id="SSF55144">
    <property type="entry name" value="LigT-like"/>
    <property type="match status" value="1"/>
</dbReference>
<protein>
    <submittedName>
        <fullName evidence="2">2'-5' RNA ligase</fullName>
    </submittedName>
</protein>
<dbReference type="InterPro" id="IPR050580">
    <property type="entry name" value="2H_phosphoesterase_YjcG-like"/>
</dbReference>
<dbReference type="InterPro" id="IPR009097">
    <property type="entry name" value="Cyclic_Pdiesterase"/>
</dbReference>
<dbReference type="GO" id="GO:0016874">
    <property type="term" value="F:ligase activity"/>
    <property type="evidence" value="ECO:0007669"/>
    <property type="project" value="UniProtKB-KW"/>
</dbReference>
<feature type="region of interest" description="Disordered" evidence="1">
    <location>
        <begin position="1"/>
        <end position="25"/>
    </location>
</feature>
<organism evidence="2 3">
    <name type="scientific">Thermomonospora umbrina</name>
    <dbReference type="NCBI Taxonomy" id="111806"/>
    <lineage>
        <taxon>Bacteria</taxon>
        <taxon>Bacillati</taxon>
        <taxon>Actinomycetota</taxon>
        <taxon>Actinomycetes</taxon>
        <taxon>Streptosporangiales</taxon>
        <taxon>Thermomonosporaceae</taxon>
        <taxon>Thermomonospora</taxon>
    </lineage>
</organism>
<comment type="caution">
    <text evidence="2">The sequence shown here is derived from an EMBL/GenBank/DDBJ whole genome shotgun (WGS) entry which is preliminary data.</text>
</comment>
<dbReference type="Gene3D" id="3.90.1140.10">
    <property type="entry name" value="Cyclic phosphodiesterase"/>
    <property type="match status" value="1"/>
</dbReference>
<reference evidence="2 3" key="1">
    <citation type="submission" date="2018-08" db="EMBL/GenBank/DDBJ databases">
        <title>Sequencing the genomes of 1000 actinobacteria strains.</title>
        <authorList>
            <person name="Klenk H.-P."/>
        </authorList>
    </citation>
    <scope>NUCLEOTIDE SEQUENCE [LARGE SCALE GENOMIC DNA]</scope>
    <source>
        <strain evidence="2 3">DSM 43927</strain>
    </source>
</reference>
<dbReference type="Proteomes" id="UP000256661">
    <property type="component" value="Unassembled WGS sequence"/>
</dbReference>
<dbReference type="AlphaFoldDB" id="A0A3D9SQM4"/>
<accession>A0A3D9SQM4</accession>
<feature type="compositionally biased region" description="Basic and acidic residues" evidence="1">
    <location>
        <begin position="1"/>
        <end position="20"/>
    </location>
</feature>